<feature type="transmembrane region" description="Helical" evidence="1">
    <location>
        <begin position="353"/>
        <end position="386"/>
    </location>
</feature>
<dbReference type="InterPro" id="IPR029044">
    <property type="entry name" value="Nucleotide-diphossugar_trans"/>
</dbReference>
<accession>A0ABS0XMK5</accession>
<evidence type="ECO:0000256" key="1">
    <source>
        <dbReference type="SAM" id="Phobius"/>
    </source>
</evidence>
<reference evidence="3" key="1">
    <citation type="submission" date="2020-12" db="EMBL/GenBank/DDBJ databases">
        <title>Hymenobacter sp.</title>
        <authorList>
            <person name="Kim M.K."/>
        </authorList>
    </citation>
    <scope>NUCLEOTIDE SEQUENCE [LARGE SCALE GENOMIC DNA]</scope>
    <source>
        <strain evidence="3">BT553</strain>
    </source>
</reference>
<keyword evidence="1" id="KW-0812">Transmembrane</keyword>
<dbReference type="RefSeq" id="WP_199035959.1">
    <property type="nucleotide sequence ID" value="NZ_JAELXS010000002.1"/>
</dbReference>
<evidence type="ECO:0000313" key="3">
    <source>
        <dbReference type="Proteomes" id="UP000640426"/>
    </source>
</evidence>
<evidence type="ECO:0000313" key="2">
    <source>
        <dbReference type="EMBL" id="MBJ6121269.1"/>
    </source>
</evidence>
<feature type="transmembrane region" description="Helical" evidence="1">
    <location>
        <begin position="263"/>
        <end position="283"/>
    </location>
</feature>
<gene>
    <name evidence="2" type="ORF">JAO74_05620</name>
</gene>
<dbReference type="Proteomes" id="UP000640426">
    <property type="component" value="Unassembled WGS sequence"/>
</dbReference>
<dbReference type="SUPFAM" id="SSF53448">
    <property type="entry name" value="Nucleotide-diphospho-sugar transferases"/>
    <property type="match status" value="1"/>
</dbReference>
<feature type="transmembrane region" description="Helical" evidence="1">
    <location>
        <begin position="295"/>
        <end position="315"/>
    </location>
</feature>
<keyword evidence="3" id="KW-1185">Reference proteome</keyword>
<dbReference type="EMBL" id="JAELXS010000002">
    <property type="protein sequence ID" value="MBJ6121269.1"/>
    <property type="molecule type" value="Genomic_DNA"/>
</dbReference>
<sequence>MLAGLLFADHEALDRPGQLTATLPFGGVCLIEYQARLLIAAGAAQLIVSVGRLTPELLGALGRIGRRGITVDAVRTAAEATEKLHPLSHVVMLADGLVTMQEVVDHFAAAPQDTLLVMPDDEAPPAYERLGGGMAWAGVARLEAKRIAEVASLPRDYDLQSTTLRLAEQARAMHVPMAAGSFRDGHGIEHASAALAQRGRAVLAATVADRRNWFNGWILAPIARLSAPLLMERAIPGAAVGGVAGAIAMAGIGAILFGATTGGLVATLAGCLGLGVGRVLAMLRDEQRSARTQQVAMAALPAAAVLVLGLVMGNGDAARPVAPIVAVMLLFLGGLAERAIARPRRRPGWGSPPAYLLVITVAALLGWPLAGLGLATLYAAVTLAAVVETLRPDV</sequence>
<proteinExistence type="predicted"/>
<keyword evidence="1" id="KW-1133">Transmembrane helix</keyword>
<name>A0ABS0XMK5_9SPHN</name>
<feature type="transmembrane region" description="Helical" evidence="1">
    <location>
        <begin position="234"/>
        <end position="257"/>
    </location>
</feature>
<keyword evidence="1" id="KW-0472">Membrane</keyword>
<protein>
    <submittedName>
        <fullName evidence="2">Uncharacterized protein</fullName>
    </submittedName>
</protein>
<organism evidence="2 3">
    <name type="scientific">Sphingomonas mollis</name>
    <dbReference type="NCBI Taxonomy" id="2795726"/>
    <lineage>
        <taxon>Bacteria</taxon>
        <taxon>Pseudomonadati</taxon>
        <taxon>Pseudomonadota</taxon>
        <taxon>Alphaproteobacteria</taxon>
        <taxon>Sphingomonadales</taxon>
        <taxon>Sphingomonadaceae</taxon>
        <taxon>Sphingomonas</taxon>
    </lineage>
</organism>
<comment type="caution">
    <text evidence="2">The sequence shown here is derived from an EMBL/GenBank/DDBJ whole genome shotgun (WGS) entry which is preliminary data.</text>
</comment>
<feature type="transmembrane region" description="Helical" evidence="1">
    <location>
        <begin position="321"/>
        <end position="341"/>
    </location>
</feature>